<dbReference type="Pfam" id="PF00271">
    <property type="entry name" value="Helicase_C"/>
    <property type="match status" value="1"/>
</dbReference>
<dbReference type="PROSITE" id="PS50137">
    <property type="entry name" value="DS_RBD"/>
    <property type="match status" value="1"/>
</dbReference>
<keyword evidence="7" id="KW-0694">RNA-binding</keyword>
<protein>
    <recommendedName>
        <fullName evidence="2">RNA helicase</fullName>
        <ecNumber evidence="2">3.6.4.13</ecNumber>
    </recommendedName>
</protein>
<dbReference type="Gene3D" id="3.40.50.300">
    <property type="entry name" value="P-loop containing nucleotide triphosphate hydrolases"/>
    <property type="match status" value="2"/>
</dbReference>
<dbReference type="InterPro" id="IPR014001">
    <property type="entry name" value="Helicase_ATP-bd"/>
</dbReference>
<feature type="transmembrane region" description="Helical" evidence="8">
    <location>
        <begin position="766"/>
        <end position="787"/>
    </location>
</feature>
<dbReference type="SUPFAM" id="SSF52540">
    <property type="entry name" value="P-loop containing nucleoside triphosphate hydrolases"/>
    <property type="match status" value="1"/>
</dbReference>
<reference evidence="12 13" key="1">
    <citation type="journal article" date="2008" name="Nature">
        <title>The Trichoplax genome and the nature of placozoans.</title>
        <authorList>
            <person name="Srivastava M."/>
            <person name="Begovic E."/>
            <person name="Chapman J."/>
            <person name="Putnam N.H."/>
            <person name="Hellsten U."/>
            <person name="Kawashima T."/>
            <person name="Kuo A."/>
            <person name="Mitros T."/>
            <person name="Salamov A."/>
            <person name="Carpenter M.L."/>
            <person name="Signorovitch A.Y."/>
            <person name="Moreno M.A."/>
            <person name="Kamm K."/>
            <person name="Grimwood J."/>
            <person name="Schmutz J."/>
            <person name="Shapiro H."/>
            <person name="Grigoriev I.V."/>
            <person name="Buss L.W."/>
            <person name="Schierwater B."/>
            <person name="Dellaporta S.L."/>
            <person name="Rokhsar D.S."/>
        </authorList>
    </citation>
    <scope>NUCLEOTIDE SEQUENCE [LARGE SCALE GENOMIC DNA]</scope>
    <source>
        <strain evidence="12 13">Grell-BS-1999</strain>
    </source>
</reference>
<dbReference type="GO" id="GO:0003724">
    <property type="term" value="F:RNA helicase activity"/>
    <property type="evidence" value="ECO:0000318"/>
    <property type="project" value="GO_Central"/>
</dbReference>
<feature type="domain" description="Helicase C-terminal" evidence="11">
    <location>
        <begin position="439"/>
        <end position="613"/>
    </location>
</feature>
<dbReference type="GO" id="GO:1990904">
    <property type="term" value="C:ribonucleoprotein complex"/>
    <property type="evidence" value="ECO:0000318"/>
    <property type="project" value="GO_Central"/>
</dbReference>
<dbReference type="Pfam" id="PF07717">
    <property type="entry name" value="OB_NTP_bind"/>
    <property type="match status" value="1"/>
</dbReference>
<dbReference type="SMART" id="SM00358">
    <property type="entry name" value="DSRM"/>
    <property type="match status" value="1"/>
</dbReference>
<evidence type="ECO:0000313" key="12">
    <source>
        <dbReference type="EMBL" id="EDV27428.1"/>
    </source>
</evidence>
<evidence type="ECO:0000256" key="7">
    <source>
        <dbReference type="PROSITE-ProRule" id="PRU00266"/>
    </source>
</evidence>
<gene>
    <name evidence="12" type="ORF">TRIADDRAFT_20896</name>
</gene>
<dbReference type="GO" id="GO:0003725">
    <property type="term" value="F:double-stranded RNA binding"/>
    <property type="evidence" value="ECO:0007669"/>
    <property type="project" value="InterPro"/>
</dbReference>
<dbReference type="InterPro" id="IPR011545">
    <property type="entry name" value="DEAD/DEAH_box_helicase_dom"/>
</dbReference>
<evidence type="ECO:0000256" key="2">
    <source>
        <dbReference type="ARBA" id="ARBA00012552"/>
    </source>
</evidence>
<evidence type="ECO:0000259" key="9">
    <source>
        <dbReference type="PROSITE" id="PS50137"/>
    </source>
</evidence>
<evidence type="ECO:0000256" key="6">
    <source>
        <dbReference type="ARBA" id="ARBA00022840"/>
    </source>
</evidence>
<proteinExistence type="inferred from homology"/>
<keyword evidence="8" id="KW-1133">Transmembrane helix</keyword>
<dbReference type="FunFam" id="3.40.50.300:FF:000284">
    <property type="entry name" value="probable ATP-dependent RNA helicase YTHDC2"/>
    <property type="match status" value="1"/>
</dbReference>
<dbReference type="RefSeq" id="XP_002109262.1">
    <property type="nucleotide sequence ID" value="XM_002109226.1"/>
</dbReference>
<comment type="similarity">
    <text evidence="1">Belongs to the DEAD box helicase family. DEAH subfamily.</text>
</comment>
<keyword evidence="8" id="KW-0472">Membrane</keyword>
<dbReference type="Pfam" id="PF00270">
    <property type="entry name" value="DEAD"/>
    <property type="match status" value="1"/>
</dbReference>
<dbReference type="InterPro" id="IPR002464">
    <property type="entry name" value="DNA/RNA_helicase_DEAH_CS"/>
</dbReference>
<dbReference type="HOGENOM" id="CLU_001832_1_2_1"/>
<dbReference type="GO" id="GO:0043138">
    <property type="term" value="F:3'-5' DNA helicase activity"/>
    <property type="evidence" value="ECO:0000318"/>
    <property type="project" value="GO_Central"/>
</dbReference>
<dbReference type="GO" id="GO:0050684">
    <property type="term" value="P:regulation of mRNA processing"/>
    <property type="evidence" value="ECO:0000318"/>
    <property type="project" value="GO_Central"/>
</dbReference>
<dbReference type="InterPro" id="IPR044446">
    <property type="entry name" value="DHX9_DSRM_2"/>
</dbReference>
<evidence type="ECO:0000256" key="8">
    <source>
        <dbReference type="SAM" id="Phobius"/>
    </source>
</evidence>
<dbReference type="GO" id="GO:0003723">
    <property type="term" value="F:RNA binding"/>
    <property type="evidence" value="ECO:0000318"/>
    <property type="project" value="GO_Central"/>
</dbReference>
<dbReference type="PROSITE" id="PS51194">
    <property type="entry name" value="HELICASE_CTER"/>
    <property type="match status" value="1"/>
</dbReference>
<dbReference type="SMART" id="SM00487">
    <property type="entry name" value="DEXDc"/>
    <property type="match status" value="1"/>
</dbReference>
<evidence type="ECO:0000256" key="5">
    <source>
        <dbReference type="ARBA" id="ARBA00022806"/>
    </source>
</evidence>
<dbReference type="InterPro" id="IPR011709">
    <property type="entry name" value="DEAD-box_helicase_OB_fold"/>
</dbReference>
<dbReference type="Gene3D" id="3.30.160.20">
    <property type="match status" value="1"/>
</dbReference>
<evidence type="ECO:0000256" key="4">
    <source>
        <dbReference type="ARBA" id="ARBA00022801"/>
    </source>
</evidence>
<evidence type="ECO:0000313" key="13">
    <source>
        <dbReference type="Proteomes" id="UP000009022"/>
    </source>
</evidence>
<dbReference type="KEGG" id="tad:TRIADDRAFT_20896"/>
<dbReference type="FunFam" id="3.30.160.20:FF:000028">
    <property type="entry name" value="ATP-dependent RNA helicase A"/>
    <property type="match status" value="1"/>
</dbReference>
<keyword evidence="6" id="KW-0067">ATP-binding</keyword>
<keyword evidence="5" id="KW-0347">Helicase</keyword>
<dbReference type="OrthoDB" id="5600252at2759"/>
<dbReference type="InterPro" id="IPR007502">
    <property type="entry name" value="Helicase-assoc_dom"/>
</dbReference>
<dbReference type="SMART" id="SM00847">
    <property type="entry name" value="HA2"/>
    <property type="match status" value="1"/>
</dbReference>
<dbReference type="PANTHER" id="PTHR18934:SF119">
    <property type="entry name" value="ATP-DEPENDENT RNA HELICASE A"/>
    <property type="match status" value="1"/>
</dbReference>
<dbReference type="PhylomeDB" id="B3RNC4"/>
<keyword evidence="3" id="KW-0547">Nucleotide-binding</keyword>
<dbReference type="Gene3D" id="1.20.120.1080">
    <property type="match status" value="1"/>
</dbReference>
<dbReference type="PROSITE" id="PS00690">
    <property type="entry name" value="DEAH_ATP_HELICASE"/>
    <property type="match status" value="1"/>
</dbReference>
<sequence>MKDSSHTVSDTGNWTMENSRPKLNIYLQKNKLPLNFDYTSNGPDHLRTYTASMTITIKHLGKVITGSGSGPTKKQANRMCSLSLVGQLYRLGEIEAYFSELTDTTKKEEQNAGPFDFRVSDSILSSLRNITTLFEFCPQENNKPSESTLFESPRQFKVGQNDCGTDSVITWRSPSVSWNPWTNCEISINSNKNTTNKQLFTEQQRKLKFEPALQQRILERQSLPISRSAVRILDAIDCNPVVIICGMTGCGKTTQVPQFVVDDMIGRERGSDCAVIVTQPQRICTISIAERVAYERCEVLGESVGYCVKFEKLLPRPHASILFCTSDVLLRRMESGLRGVSHVIIDEIHERDLKTDVLLLILRDMIRTYPTLKVVLMSATADNDDISSYFGKCPIINITEKCYSVTEYFLEDCVTLIEPQANVNADSPLYEASSKEFILIENLLCYVVNLNVSGNILIFLPDWNAISTLYHLLKDHKLFVGTNKFLLLPLHSQISREAQRDIFNVNKAEITKVILSTDIAESSITIRDVVFVIDSAKTTIKRYCARDNSCSFETIWASKSALKQRRGRAGRTRPGYCFHLCTTDQYTKLPQYLVPEILRSPLHEVILILKLLSLGNPATILKRALQPPSLEAIEVAISFLIGIGAITRMIEFTDVGLILSKLPIEPRLGRMIILSCIFKCANAACIIAVADSLPEPFVIRSIVDGPTYLHKQFSSKRYSDHIAVLGAFQAWQRARNAGIDSEENFCKNHGLSVSALRLIYEAKMSILSLLQICALLCIGFYPNVCVYNKNNKLRMNNEQFAQIHTSSINYNCKSFPYPFFTYSEKIHAEVIYLKHLTVISPLHLLLFGCQRITWKDDLVLLDDWIALRMPREVACMIISIRQILEMLAIRTASSPMVANRLEDNYERAVQLTQQLFTESFELHSNLRSIRY</sequence>
<evidence type="ECO:0000256" key="1">
    <source>
        <dbReference type="ARBA" id="ARBA00008792"/>
    </source>
</evidence>
<name>B3RNC4_TRIAD</name>
<dbReference type="GeneID" id="6750477"/>
<feature type="domain" description="Helicase ATP-binding" evidence="10">
    <location>
        <begin position="233"/>
        <end position="399"/>
    </location>
</feature>
<dbReference type="GO" id="GO:0005730">
    <property type="term" value="C:nucleolus"/>
    <property type="evidence" value="ECO:0000318"/>
    <property type="project" value="GO_Central"/>
</dbReference>
<evidence type="ECO:0000259" key="10">
    <source>
        <dbReference type="PROSITE" id="PS51192"/>
    </source>
</evidence>
<dbReference type="CDD" id="cd18791">
    <property type="entry name" value="SF2_C_RHA"/>
    <property type="match status" value="1"/>
</dbReference>
<dbReference type="GO" id="GO:0016887">
    <property type="term" value="F:ATP hydrolysis activity"/>
    <property type="evidence" value="ECO:0000318"/>
    <property type="project" value="GO_Central"/>
</dbReference>
<keyword evidence="13" id="KW-1185">Reference proteome</keyword>
<feature type="domain" description="DRBM" evidence="9">
    <location>
        <begin position="18"/>
        <end position="90"/>
    </location>
</feature>
<dbReference type="Pfam" id="PF00035">
    <property type="entry name" value="dsrm"/>
    <property type="match status" value="1"/>
</dbReference>
<organism evidence="12 13">
    <name type="scientific">Trichoplax adhaerens</name>
    <name type="common">Trichoplax reptans</name>
    <dbReference type="NCBI Taxonomy" id="10228"/>
    <lineage>
        <taxon>Eukaryota</taxon>
        <taxon>Metazoa</taxon>
        <taxon>Placozoa</taxon>
        <taxon>Uniplacotomia</taxon>
        <taxon>Trichoplacea</taxon>
        <taxon>Trichoplacidae</taxon>
        <taxon>Trichoplax</taxon>
    </lineage>
</organism>
<keyword evidence="8" id="KW-0812">Transmembrane</keyword>
<dbReference type="GO" id="GO:0045944">
    <property type="term" value="P:positive regulation of transcription by RNA polymerase II"/>
    <property type="evidence" value="ECO:0000318"/>
    <property type="project" value="GO_Central"/>
</dbReference>
<dbReference type="GO" id="GO:0005524">
    <property type="term" value="F:ATP binding"/>
    <property type="evidence" value="ECO:0007669"/>
    <property type="project" value="UniProtKB-KW"/>
</dbReference>
<evidence type="ECO:0000256" key="3">
    <source>
        <dbReference type="ARBA" id="ARBA00022741"/>
    </source>
</evidence>
<dbReference type="PANTHER" id="PTHR18934">
    <property type="entry name" value="ATP-DEPENDENT RNA HELICASE"/>
    <property type="match status" value="1"/>
</dbReference>
<dbReference type="Pfam" id="PF21010">
    <property type="entry name" value="HA2_C"/>
    <property type="match status" value="1"/>
</dbReference>
<dbReference type="AlphaFoldDB" id="B3RNC4"/>
<dbReference type="Proteomes" id="UP000009022">
    <property type="component" value="Unassembled WGS sequence"/>
</dbReference>
<dbReference type="EC" id="3.6.4.13" evidence="2"/>
<accession>B3RNC4</accession>
<dbReference type="eggNOG" id="KOG0921">
    <property type="taxonomic scope" value="Eukaryota"/>
</dbReference>
<dbReference type="SUPFAM" id="SSF54768">
    <property type="entry name" value="dsRNA-binding domain-like"/>
    <property type="match status" value="1"/>
</dbReference>
<dbReference type="STRING" id="10228.B3RNC4"/>
<dbReference type="CTD" id="6750477"/>
<dbReference type="InParanoid" id="B3RNC4"/>
<dbReference type="InterPro" id="IPR014720">
    <property type="entry name" value="dsRBD_dom"/>
</dbReference>
<dbReference type="SMART" id="SM00490">
    <property type="entry name" value="HELICc"/>
    <property type="match status" value="1"/>
</dbReference>
<dbReference type="OMA" id="ANWNTWH"/>
<dbReference type="EMBL" id="DS985242">
    <property type="protein sequence ID" value="EDV27428.1"/>
    <property type="molecule type" value="Genomic_DNA"/>
</dbReference>
<dbReference type="PROSITE" id="PS51192">
    <property type="entry name" value="HELICASE_ATP_BIND_1"/>
    <property type="match status" value="1"/>
</dbReference>
<dbReference type="InterPro" id="IPR001650">
    <property type="entry name" value="Helicase_C-like"/>
</dbReference>
<keyword evidence="4" id="KW-0378">Hydrolase</keyword>
<dbReference type="InterPro" id="IPR027417">
    <property type="entry name" value="P-loop_NTPase"/>
</dbReference>
<dbReference type="CDD" id="cd19855">
    <property type="entry name" value="DSRM_DHX9_rpt2"/>
    <property type="match status" value="1"/>
</dbReference>
<evidence type="ECO:0000259" key="11">
    <source>
        <dbReference type="PROSITE" id="PS51194"/>
    </source>
</evidence>